<sequence length="364" mass="38822">MPKIRVLVVDDAVVVRNRLSKLLAEDPELEVVGVAANGRIALAKIAQLNPDVAILDVEMPEMDGLATLAAIRQTYPYIAVIMFSTFTRAGAIATLDALSLGASDYATKPSHLGNIEAIRQHVFNDLVPKIKLFGTKQVKSQTSRGAQLCAPTNFRLPTPEFGIPNSEFRILPTPKIVAIGVSTGGPNALAILLSQLPADFPVPIAIVQHMPPMFTQMLAERLAAKSRLKVAEAVSGSVLEPGQVWIAPGDFHLSVQRDGKVVRLVTHQAPPENSCRPSVDVLFSSVAEVFGASAIAIVLTGMGQDGLRGCQQLREAGGRVLVQDEASSVVWGMPGFVANAGLADRVLPIDQMADEMSRLVCNNT</sequence>
<dbReference type="EC" id="3.5.1.44" evidence="3"/>
<dbReference type="GO" id="GO:0006935">
    <property type="term" value="P:chemotaxis"/>
    <property type="evidence" value="ECO:0007669"/>
    <property type="project" value="UniProtKB-UniRule"/>
</dbReference>
<dbReference type="CDD" id="cd17541">
    <property type="entry name" value="REC_CheB-like"/>
    <property type="match status" value="1"/>
</dbReference>
<feature type="active site" evidence="3 4">
    <location>
        <position position="182"/>
    </location>
</feature>
<dbReference type="PIRSF" id="PIRSF000876">
    <property type="entry name" value="RR_chemtxs_CheB"/>
    <property type="match status" value="1"/>
</dbReference>
<keyword evidence="3 4" id="KW-0145">Chemotaxis</keyword>
<dbReference type="InterPro" id="IPR011006">
    <property type="entry name" value="CheY-like_superfamily"/>
</dbReference>
<feature type="domain" description="Response regulatory" evidence="6">
    <location>
        <begin position="5"/>
        <end position="123"/>
    </location>
</feature>
<feature type="domain" description="CheB-type methylesterase" evidence="7">
    <location>
        <begin position="170"/>
        <end position="363"/>
    </location>
</feature>
<feature type="active site" evidence="3 4">
    <location>
        <position position="305"/>
    </location>
</feature>
<accession>A0A9X5E6B5</accession>
<dbReference type="PROSITE" id="PS50122">
    <property type="entry name" value="CHEB"/>
    <property type="match status" value="1"/>
</dbReference>
<proteinExistence type="inferred from homology"/>
<evidence type="ECO:0000256" key="5">
    <source>
        <dbReference type="PROSITE-ProRule" id="PRU00169"/>
    </source>
</evidence>
<dbReference type="GO" id="GO:0008984">
    <property type="term" value="F:protein-glutamate methylesterase activity"/>
    <property type="evidence" value="ECO:0007669"/>
    <property type="project" value="UniProtKB-UniRule"/>
</dbReference>
<dbReference type="GO" id="GO:0050568">
    <property type="term" value="F:protein-glutamine glutaminase activity"/>
    <property type="evidence" value="ECO:0007669"/>
    <property type="project" value="UniProtKB-UniRule"/>
</dbReference>
<dbReference type="GO" id="GO:0005737">
    <property type="term" value="C:cytoplasm"/>
    <property type="evidence" value="ECO:0007669"/>
    <property type="project" value="UniProtKB-SubCell"/>
</dbReference>
<evidence type="ECO:0000256" key="1">
    <source>
        <dbReference type="ARBA" id="ARBA00022801"/>
    </source>
</evidence>
<evidence type="ECO:0000256" key="2">
    <source>
        <dbReference type="ARBA" id="ARBA00048267"/>
    </source>
</evidence>
<dbReference type="InterPro" id="IPR000673">
    <property type="entry name" value="Sig_transdc_resp-reg_Me-estase"/>
</dbReference>
<dbReference type="InterPro" id="IPR035909">
    <property type="entry name" value="CheB_C"/>
</dbReference>
<comment type="catalytic activity">
    <reaction evidence="2 3">
        <text>[protein]-L-glutamate 5-O-methyl ester + H2O = L-glutamyl-[protein] + methanol + H(+)</text>
        <dbReference type="Rhea" id="RHEA:23236"/>
        <dbReference type="Rhea" id="RHEA-COMP:10208"/>
        <dbReference type="Rhea" id="RHEA-COMP:10311"/>
        <dbReference type="ChEBI" id="CHEBI:15377"/>
        <dbReference type="ChEBI" id="CHEBI:15378"/>
        <dbReference type="ChEBI" id="CHEBI:17790"/>
        <dbReference type="ChEBI" id="CHEBI:29973"/>
        <dbReference type="ChEBI" id="CHEBI:82795"/>
        <dbReference type="EC" id="3.1.1.61"/>
    </reaction>
</comment>
<keyword evidence="9" id="KW-1185">Reference proteome</keyword>
<name>A0A9X5E6B5_9CYAN</name>
<dbReference type="AlphaFoldDB" id="A0A9X5E6B5"/>
<dbReference type="NCBIfam" id="NF001965">
    <property type="entry name" value="PRK00742.1"/>
    <property type="match status" value="1"/>
</dbReference>
<dbReference type="Gene3D" id="3.40.50.180">
    <property type="entry name" value="Methylesterase CheB, C-terminal domain"/>
    <property type="match status" value="1"/>
</dbReference>
<keyword evidence="1 3" id="KW-0378">Hydrolase</keyword>
<dbReference type="SMART" id="SM00448">
    <property type="entry name" value="REC"/>
    <property type="match status" value="1"/>
</dbReference>
<evidence type="ECO:0000256" key="4">
    <source>
        <dbReference type="PROSITE-ProRule" id="PRU00050"/>
    </source>
</evidence>
<evidence type="ECO:0000259" key="7">
    <source>
        <dbReference type="PROSITE" id="PS50122"/>
    </source>
</evidence>
<dbReference type="PANTHER" id="PTHR42872">
    <property type="entry name" value="PROTEIN-GLUTAMATE METHYLESTERASE/PROTEIN-GLUTAMINE GLUTAMINASE"/>
    <property type="match status" value="1"/>
</dbReference>
<dbReference type="InterPro" id="IPR001789">
    <property type="entry name" value="Sig_transdc_resp-reg_receiver"/>
</dbReference>
<comment type="PTM">
    <text evidence="3">Phosphorylated by CheA. Phosphorylation of the N-terminal regulatory domain activates the methylesterase activity.</text>
</comment>
<dbReference type="EC" id="3.1.1.61" evidence="3"/>
<dbReference type="CDD" id="cd16432">
    <property type="entry name" value="CheB_Rec"/>
    <property type="match status" value="1"/>
</dbReference>
<feature type="active site" evidence="3 4">
    <location>
        <position position="209"/>
    </location>
</feature>
<keyword evidence="3" id="KW-0963">Cytoplasm</keyword>
<dbReference type="EMBL" id="JTJC03000003">
    <property type="protein sequence ID" value="NHC35723.1"/>
    <property type="molecule type" value="Genomic_DNA"/>
</dbReference>
<comment type="similarity">
    <text evidence="3">Belongs to the CheB family.</text>
</comment>
<evidence type="ECO:0000259" key="6">
    <source>
        <dbReference type="PROSITE" id="PS50110"/>
    </source>
</evidence>
<gene>
    <name evidence="3" type="primary">cheB</name>
    <name evidence="8" type="ORF">QH73_0013820</name>
</gene>
<dbReference type="HAMAP" id="MF_00099">
    <property type="entry name" value="CheB_chemtxs"/>
    <property type="match status" value="1"/>
</dbReference>
<dbReference type="InterPro" id="IPR008248">
    <property type="entry name" value="CheB-like"/>
</dbReference>
<dbReference type="RefSeq" id="WP_039713322.1">
    <property type="nucleotide sequence ID" value="NZ_JTJC03000003.1"/>
</dbReference>
<protein>
    <recommendedName>
        <fullName evidence="3">Protein-glutamate methylesterase/protein-glutamine glutaminase</fullName>
        <ecNumber evidence="3">3.1.1.61</ecNumber>
        <ecNumber evidence="3">3.5.1.44</ecNumber>
    </recommendedName>
</protein>
<dbReference type="Gene3D" id="3.40.50.2300">
    <property type="match status" value="1"/>
</dbReference>
<dbReference type="OrthoDB" id="9793421at2"/>
<comment type="catalytic activity">
    <reaction evidence="3">
        <text>L-glutaminyl-[protein] + H2O = L-glutamyl-[protein] + NH4(+)</text>
        <dbReference type="Rhea" id="RHEA:16441"/>
        <dbReference type="Rhea" id="RHEA-COMP:10207"/>
        <dbReference type="Rhea" id="RHEA-COMP:10208"/>
        <dbReference type="ChEBI" id="CHEBI:15377"/>
        <dbReference type="ChEBI" id="CHEBI:28938"/>
        <dbReference type="ChEBI" id="CHEBI:29973"/>
        <dbReference type="ChEBI" id="CHEBI:30011"/>
        <dbReference type="EC" id="3.5.1.44"/>
    </reaction>
</comment>
<keyword evidence="3 5" id="KW-0597">Phosphoprotein</keyword>
<feature type="modified residue" description="4-aspartylphosphate" evidence="3 5">
    <location>
        <position position="56"/>
    </location>
</feature>
<comment type="function">
    <text evidence="3">Involved in chemotaxis. Part of a chemotaxis signal transduction system that modulates chemotaxis in response to various stimuli. Catalyzes the demethylation of specific methylglutamate residues introduced into the chemoreceptors (methyl-accepting chemotaxis proteins or MCP) by CheR. Also mediates the irreversible deamidation of specific glutamine residues to glutamic acid.</text>
</comment>
<dbReference type="PANTHER" id="PTHR42872:SF3">
    <property type="entry name" value="PROTEIN-GLUTAMATE METHYLESTERASE_PROTEIN-GLUTAMINE GLUTAMINASE 1"/>
    <property type="match status" value="1"/>
</dbReference>
<dbReference type="Pfam" id="PF00072">
    <property type="entry name" value="Response_reg"/>
    <property type="match status" value="1"/>
</dbReference>
<dbReference type="Pfam" id="PF01339">
    <property type="entry name" value="CheB_methylest"/>
    <property type="match status" value="1"/>
</dbReference>
<dbReference type="PROSITE" id="PS50110">
    <property type="entry name" value="RESPONSE_REGULATORY"/>
    <property type="match status" value="1"/>
</dbReference>
<dbReference type="SUPFAM" id="SSF52738">
    <property type="entry name" value="Methylesterase CheB, C-terminal domain"/>
    <property type="match status" value="1"/>
</dbReference>
<evidence type="ECO:0000256" key="3">
    <source>
        <dbReference type="HAMAP-Rule" id="MF_00099"/>
    </source>
</evidence>
<comment type="subcellular location">
    <subcellularLocation>
        <location evidence="3">Cytoplasm</location>
    </subcellularLocation>
</comment>
<reference evidence="8 9" key="1">
    <citation type="journal article" date="2015" name="Genome Announc.">
        <title>Draft Genome Sequence of the Terrestrial Cyanobacterium Scytonema millei VB511283, Isolated from Eastern India.</title>
        <authorList>
            <person name="Sen D."/>
            <person name="Chandrababunaidu M.M."/>
            <person name="Singh D."/>
            <person name="Sanghi N."/>
            <person name="Ghorai A."/>
            <person name="Mishra G.P."/>
            <person name="Madduluri M."/>
            <person name="Adhikary S.P."/>
            <person name="Tripathy S."/>
        </authorList>
    </citation>
    <scope>NUCLEOTIDE SEQUENCE [LARGE SCALE GENOMIC DNA]</scope>
    <source>
        <strain evidence="8 9">VB511283</strain>
    </source>
</reference>
<dbReference type="GO" id="GO:0000156">
    <property type="term" value="F:phosphorelay response regulator activity"/>
    <property type="evidence" value="ECO:0007669"/>
    <property type="project" value="InterPro"/>
</dbReference>
<comment type="caution">
    <text evidence="8">The sequence shown here is derived from an EMBL/GenBank/DDBJ whole genome shotgun (WGS) entry which is preliminary data.</text>
</comment>
<comment type="domain">
    <text evidence="3">Contains a C-terminal catalytic domain, and an N-terminal region which modulates catalytic activity.</text>
</comment>
<organism evidence="8 9">
    <name type="scientific">Scytonema millei VB511283</name>
    <dbReference type="NCBI Taxonomy" id="1245923"/>
    <lineage>
        <taxon>Bacteria</taxon>
        <taxon>Bacillati</taxon>
        <taxon>Cyanobacteriota</taxon>
        <taxon>Cyanophyceae</taxon>
        <taxon>Nostocales</taxon>
        <taxon>Scytonemataceae</taxon>
        <taxon>Scytonema</taxon>
    </lineage>
</organism>
<dbReference type="Proteomes" id="UP000031532">
    <property type="component" value="Unassembled WGS sequence"/>
</dbReference>
<evidence type="ECO:0000313" key="9">
    <source>
        <dbReference type="Proteomes" id="UP000031532"/>
    </source>
</evidence>
<evidence type="ECO:0000313" key="8">
    <source>
        <dbReference type="EMBL" id="NHC35723.1"/>
    </source>
</evidence>
<dbReference type="SUPFAM" id="SSF52172">
    <property type="entry name" value="CheY-like"/>
    <property type="match status" value="1"/>
</dbReference>